<sequence length="217" mass="22046">MLGWAACAVGAGVLGAHVAHAVFPVETAADAARALVWLSMAVPVVVAFWGSRPRGLLRFRSIDLVYGAVFGVVLRLTQGIVADLVEGGAAWPSTFSSDGGLPATFPLDALAGSLVAPALEEAFFRGVVLVGVFVVIRRRLGASTAGAAAIAFSTALFLLAHVLTAPRAMSDLVTLALLGVVAGAFVVGTGRIWPAVATHVVYNATGFALVAVGTLLA</sequence>
<protein>
    <recommendedName>
        <fullName evidence="2">CAAX prenyl protease 2/Lysostaphin resistance protein A-like domain-containing protein</fullName>
    </recommendedName>
</protein>
<evidence type="ECO:0000259" key="2">
    <source>
        <dbReference type="Pfam" id="PF02517"/>
    </source>
</evidence>
<dbReference type="GO" id="GO:0004175">
    <property type="term" value="F:endopeptidase activity"/>
    <property type="evidence" value="ECO:0007669"/>
    <property type="project" value="UniProtKB-ARBA"/>
</dbReference>
<dbReference type="Pfam" id="PF02517">
    <property type="entry name" value="Rce1-like"/>
    <property type="match status" value="1"/>
</dbReference>
<feature type="domain" description="CAAX prenyl protease 2/Lysostaphin resistance protein A-like" evidence="2">
    <location>
        <begin position="104"/>
        <end position="204"/>
    </location>
</feature>
<keyword evidence="1" id="KW-1133">Transmembrane helix</keyword>
<keyword evidence="1" id="KW-0812">Transmembrane</keyword>
<dbReference type="STRING" id="993073.AS029_02255"/>
<dbReference type="Proteomes" id="UP000183203">
    <property type="component" value="Unassembled WGS sequence"/>
</dbReference>
<dbReference type="GO" id="GO:0080120">
    <property type="term" value="P:CAAX-box protein maturation"/>
    <property type="evidence" value="ECO:0007669"/>
    <property type="project" value="UniProtKB-ARBA"/>
</dbReference>
<dbReference type="InterPro" id="IPR003675">
    <property type="entry name" value="Rce1/LyrA-like_dom"/>
</dbReference>
<proteinExistence type="predicted"/>
<evidence type="ECO:0000313" key="3">
    <source>
        <dbReference type="EMBL" id="SDB85540.1"/>
    </source>
</evidence>
<feature type="transmembrane region" description="Helical" evidence="1">
    <location>
        <begin position="122"/>
        <end position="140"/>
    </location>
</feature>
<dbReference type="AlphaFoldDB" id="A0A1G6GU34"/>
<feature type="transmembrane region" description="Helical" evidence="1">
    <location>
        <begin position="146"/>
        <end position="165"/>
    </location>
</feature>
<gene>
    <name evidence="3" type="ORF">SAMN05216418_0694</name>
</gene>
<accession>A0A1G6GU34</accession>
<organism evidence="3 4">
    <name type="scientific">Microbacterium enclense</name>
    <dbReference type="NCBI Taxonomy" id="993073"/>
    <lineage>
        <taxon>Bacteria</taxon>
        <taxon>Bacillati</taxon>
        <taxon>Actinomycetota</taxon>
        <taxon>Actinomycetes</taxon>
        <taxon>Micrococcales</taxon>
        <taxon>Microbacteriaceae</taxon>
        <taxon>Microbacterium</taxon>
    </lineage>
</organism>
<dbReference type="EMBL" id="FMYG01000001">
    <property type="protein sequence ID" value="SDB85540.1"/>
    <property type="molecule type" value="Genomic_DNA"/>
</dbReference>
<reference evidence="3 4" key="1">
    <citation type="submission" date="2016-09" db="EMBL/GenBank/DDBJ databases">
        <authorList>
            <person name="Capua I."/>
            <person name="De Benedictis P."/>
            <person name="Joannis T."/>
            <person name="Lombin L.H."/>
            <person name="Cattoli G."/>
        </authorList>
    </citation>
    <scope>NUCLEOTIDE SEQUENCE [LARGE SCALE GENOMIC DNA]</scope>
    <source>
        <strain evidence="3 4">NIO-1002</strain>
    </source>
</reference>
<evidence type="ECO:0000256" key="1">
    <source>
        <dbReference type="SAM" id="Phobius"/>
    </source>
</evidence>
<evidence type="ECO:0000313" key="4">
    <source>
        <dbReference type="Proteomes" id="UP000183203"/>
    </source>
</evidence>
<feature type="transmembrane region" description="Helical" evidence="1">
    <location>
        <begin position="172"/>
        <end position="193"/>
    </location>
</feature>
<feature type="transmembrane region" description="Helical" evidence="1">
    <location>
        <begin position="31"/>
        <end position="50"/>
    </location>
</feature>
<keyword evidence="1" id="KW-0472">Membrane</keyword>
<name>A0A1G6GU34_9MICO</name>